<dbReference type="GO" id="GO:0001669">
    <property type="term" value="C:acrosomal vesicle"/>
    <property type="evidence" value="ECO:0007669"/>
    <property type="project" value="TreeGrafter"/>
</dbReference>
<protein>
    <submittedName>
        <fullName evidence="11">Enkurin, TRPC channel interacting protein</fullName>
    </submittedName>
    <submittedName>
        <fullName evidence="9">Enkurin-like protein</fullName>
    </submittedName>
</protein>
<evidence type="ECO:0000256" key="3">
    <source>
        <dbReference type="ARBA" id="ARBA00022490"/>
    </source>
</evidence>
<evidence type="ECO:0000313" key="11">
    <source>
        <dbReference type="RefSeq" id="NP_001158494.1"/>
    </source>
</evidence>
<evidence type="ECO:0000256" key="2">
    <source>
        <dbReference type="ARBA" id="ARBA00004245"/>
    </source>
</evidence>
<evidence type="ECO:0000256" key="5">
    <source>
        <dbReference type="ARBA" id="ARBA00023273"/>
    </source>
</evidence>
<name>B5THN4_SACKO</name>
<dbReference type="CTD" id="219670"/>
<keyword evidence="6" id="KW-0175">Coiled coil</keyword>
<feature type="compositionally biased region" description="Polar residues" evidence="7">
    <location>
        <begin position="27"/>
        <end position="40"/>
    </location>
</feature>
<keyword evidence="10" id="KW-1185">Reference proteome</keyword>
<evidence type="ECO:0000256" key="7">
    <source>
        <dbReference type="SAM" id="MobiDB-lite"/>
    </source>
</evidence>
<dbReference type="PROSITE" id="PS51665">
    <property type="entry name" value="ENKURIN"/>
    <property type="match status" value="1"/>
</dbReference>
<feature type="region of interest" description="Disordered" evidence="7">
    <location>
        <begin position="1"/>
        <end position="94"/>
    </location>
</feature>
<dbReference type="GeneID" id="100303591"/>
<evidence type="ECO:0000259" key="8">
    <source>
        <dbReference type="PROSITE" id="PS51665"/>
    </source>
</evidence>
<feature type="compositionally biased region" description="Basic and acidic residues" evidence="7">
    <location>
        <begin position="12"/>
        <end position="24"/>
    </location>
</feature>
<dbReference type="Pfam" id="PF13864">
    <property type="entry name" value="Enkurin"/>
    <property type="match status" value="1"/>
</dbReference>
<keyword evidence="3" id="KW-0963">Cytoplasm</keyword>
<dbReference type="GO" id="GO:0005879">
    <property type="term" value="C:axonemal microtubule"/>
    <property type="evidence" value="ECO:0007669"/>
    <property type="project" value="TreeGrafter"/>
</dbReference>
<dbReference type="RefSeq" id="NP_001158494.1">
    <property type="nucleotide sequence ID" value="NM_001165022.1"/>
</dbReference>
<keyword evidence="5" id="KW-0966">Cell projection</keyword>
<dbReference type="OrthoDB" id="2123594at2759"/>
<dbReference type="InterPro" id="IPR052102">
    <property type="entry name" value="Enkurin_domain-protein"/>
</dbReference>
<dbReference type="GO" id="GO:0005516">
    <property type="term" value="F:calmodulin binding"/>
    <property type="evidence" value="ECO:0007669"/>
    <property type="project" value="TreeGrafter"/>
</dbReference>
<feature type="coiled-coil region" evidence="6">
    <location>
        <begin position="226"/>
        <end position="253"/>
    </location>
</feature>
<dbReference type="Proteomes" id="UP000694865">
    <property type="component" value="Unplaced"/>
</dbReference>
<feature type="domain" description="Enkurin" evidence="8">
    <location>
        <begin position="159"/>
        <end position="251"/>
    </location>
</feature>
<accession>B5THN4</accession>
<proteinExistence type="evidence at transcript level"/>
<dbReference type="EMBL" id="EU939760">
    <property type="protein sequence ID" value="ACH73242.1"/>
    <property type="molecule type" value="mRNA"/>
</dbReference>
<feature type="compositionally biased region" description="Basic and acidic residues" evidence="7">
    <location>
        <begin position="51"/>
        <end position="94"/>
    </location>
</feature>
<sequence>MQANESIYNLISREEYRPPKDARYKSQFRSTVKMETTSNKASHKTMGPAKVKTDDPREFLKKRSKEPQHPPKSDFKYPDDDTRRPPVPTQEDKPLMGIKSTKNFITTNAVENIMSVPKKPAPNFADTKKGDTHPLDISGLVPKYIKKKDFGEVPDYLTRRKQEVMRAQEEYDAYVAEHYKRGAMQKLTEQERQLILNGLKKNWEAIHHQYQGLSVVTDTAPKKARKERMEAEMKQLERDIELLEKHMTIYIGN</sequence>
<evidence type="ECO:0000313" key="9">
    <source>
        <dbReference type="EMBL" id="ACH73242.1"/>
    </source>
</evidence>
<dbReference type="PANTHER" id="PTHR21490">
    <property type="entry name" value="ENKURIN-RELATED"/>
    <property type="match status" value="1"/>
</dbReference>
<reference evidence="9" key="1">
    <citation type="submission" date="2008-08" db="EMBL/GenBank/DDBJ databases">
        <title>cDNA Sequences for Transcription Factors and Signaling Proteins of the Hemichordate Saccoglossus kowalevskii: Efficacy of the Expressed Sequence Tag (EST) Approach for Evolutionary and Developmental Studies of a New Organism.</title>
        <authorList>
            <person name="Freeman R.M.Jr."/>
            <person name="Wu M."/>
            <person name="Cordonnier-Pratt M.-M."/>
            <person name="Pratt L.H."/>
            <person name="Gruber C.E."/>
            <person name="Smith M."/>
            <person name="Lander E.S."/>
            <person name="Stange-Thomann N."/>
            <person name="Lowe C.J."/>
            <person name="Gehart J."/>
            <person name="Kirschner M."/>
        </authorList>
    </citation>
    <scope>NUCLEOTIDE SEQUENCE</scope>
</reference>
<keyword evidence="4" id="KW-0206">Cytoskeleton</keyword>
<dbReference type="AlphaFoldDB" id="B5THN4"/>
<evidence type="ECO:0000256" key="6">
    <source>
        <dbReference type="SAM" id="Coils"/>
    </source>
</evidence>
<gene>
    <name evidence="11" type="primary">enkur</name>
</gene>
<evidence type="ECO:0000256" key="4">
    <source>
        <dbReference type="ARBA" id="ARBA00023212"/>
    </source>
</evidence>
<dbReference type="KEGG" id="sko:100303591"/>
<evidence type="ECO:0000256" key="1">
    <source>
        <dbReference type="ARBA" id="ARBA00004138"/>
    </source>
</evidence>
<dbReference type="InterPro" id="IPR027012">
    <property type="entry name" value="Enkurin_dom"/>
</dbReference>
<reference evidence="11" key="2">
    <citation type="submission" date="2025-05" db="UniProtKB">
        <authorList>
            <consortium name="RefSeq"/>
        </authorList>
    </citation>
    <scope>IDENTIFICATION</scope>
</reference>
<comment type="subcellular location">
    <subcellularLocation>
        <location evidence="1">Cell projection</location>
        <location evidence="1">Cilium</location>
    </subcellularLocation>
    <subcellularLocation>
        <location evidence="2">Cytoplasm</location>
        <location evidence="2">Cytoskeleton</location>
    </subcellularLocation>
</comment>
<evidence type="ECO:0000313" key="10">
    <source>
        <dbReference type="Proteomes" id="UP000694865"/>
    </source>
</evidence>
<organism evidence="9">
    <name type="scientific">Saccoglossus kowalevskii</name>
    <name type="common">Acorn worm</name>
    <dbReference type="NCBI Taxonomy" id="10224"/>
    <lineage>
        <taxon>Eukaryota</taxon>
        <taxon>Metazoa</taxon>
        <taxon>Hemichordata</taxon>
        <taxon>Enteropneusta</taxon>
        <taxon>Harrimaniidae</taxon>
        <taxon>Saccoglossus</taxon>
    </lineage>
</organism>
<dbReference type="PANTHER" id="PTHR21490:SF0">
    <property type="entry name" value="ENKURIN"/>
    <property type="match status" value="1"/>
</dbReference>